<dbReference type="GO" id="GO:0097053">
    <property type="term" value="P:L-kynurenine catabolic process"/>
    <property type="evidence" value="ECO:0007669"/>
    <property type="project" value="UniProtKB-UniRule"/>
</dbReference>
<protein>
    <recommendedName>
        <fullName evidence="4 5">Kynureninase</fullName>
        <ecNumber evidence="4 5">3.7.1.3</ecNumber>
    </recommendedName>
    <alternativeName>
        <fullName evidence="4">L-kynurenine hydrolase</fullName>
    </alternativeName>
</protein>
<comment type="catalytic activity">
    <reaction evidence="4 6">
        <text>L-kynurenine + H2O = anthranilate + L-alanine + H(+)</text>
        <dbReference type="Rhea" id="RHEA:16813"/>
        <dbReference type="ChEBI" id="CHEBI:15377"/>
        <dbReference type="ChEBI" id="CHEBI:15378"/>
        <dbReference type="ChEBI" id="CHEBI:16567"/>
        <dbReference type="ChEBI" id="CHEBI:57959"/>
        <dbReference type="ChEBI" id="CHEBI:57972"/>
        <dbReference type="EC" id="3.7.1.3"/>
    </reaction>
</comment>
<keyword evidence="3 4" id="KW-0663">Pyridoxal phosphate</keyword>
<dbReference type="EMBL" id="JACIIU010000008">
    <property type="protein sequence ID" value="MBB6261379.1"/>
    <property type="molecule type" value="Genomic_DNA"/>
</dbReference>
<dbReference type="Proteomes" id="UP000555393">
    <property type="component" value="Unassembled WGS sequence"/>
</dbReference>
<feature type="binding site" evidence="4">
    <location>
        <position position="203"/>
    </location>
    <ligand>
        <name>pyridoxal 5'-phosphate</name>
        <dbReference type="ChEBI" id="CHEBI:597326"/>
    </ligand>
</feature>
<dbReference type="InterPro" id="IPR015421">
    <property type="entry name" value="PyrdxlP-dep_Trfase_major"/>
</dbReference>
<feature type="modified residue" description="N6-(pyridoxal phosphate)lysine" evidence="4">
    <location>
        <position position="226"/>
    </location>
</feature>
<comment type="function">
    <text evidence="4 6">Catalyzes the cleavage of L-kynurenine (L-Kyn) and L-3-hydroxykynurenine (L-3OHKyn) into anthranilic acid (AA) and 3-hydroxyanthranilic acid (3-OHAA), respectively.</text>
</comment>
<keyword evidence="8" id="KW-1185">Reference proteome</keyword>
<dbReference type="InterPro" id="IPR015422">
    <property type="entry name" value="PyrdxlP-dep_Trfase_small"/>
</dbReference>
<comment type="pathway">
    <text evidence="4 6">Amino-acid degradation; L-kynurenine degradation; L-alanine and anthranilate from L-kynurenine: step 1/1.</text>
</comment>
<dbReference type="Gene3D" id="3.90.1150.10">
    <property type="entry name" value="Aspartate Aminotransferase, domain 1"/>
    <property type="match status" value="1"/>
</dbReference>
<feature type="binding site" evidence="4">
    <location>
        <position position="100"/>
    </location>
    <ligand>
        <name>pyridoxal 5'-phosphate</name>
        <dbReference type="ChEBI" id="CHEBI:597326"/>
    </ligand>
</feature>
<dbReference type="Pfam" id="PF22580">
    <property type="entry name" value="KYNU_C"/>
    <property type="match status" value="1"/>
</dbReference>
<comment type="caution">
    <text evidence="7">The sequence shown here is derived from an EMBL/GenBank/DDBJ whole genome shotgun (WGS) entry which is preliminary data.</text>
</comment>
<dbReference type="GO" id="GO:0009435">
    <property type="term" value="P:NAD+ biosynthetic process"/>
    <property type="evidence" value="ECO:0007669"/>
    <property type="project" value="UniProtKB-UniRule"/>
</dbReference>
<dbReference type="GO" id="GO:0019805">
    <property type="term" value="P:quinolinate biosynthetic process"/>
    <property type="evidence" value="ECO:0007669"/>
    <property type="project" value="UniProtKB-UniRule"/>
</dbReference>
<evidence type="ECO:0000256" key="3">
    <source>
        <dbReference type="ARBA" id="ARBA00022898"/>
    </source>
</evidence>
<comment type="subunit">
    <text evidence="4 6">Homodimer.</text>
</comment>
<dbReference type="InterPro" id="IPR010111">
    <property type="entry name" value="Kynureninase"/>
</dbReference>
<keyword evidence="1 4" id="KW-0662">Pyridine nucleotide biosynthesis</keyword>
<evidence type="ECO:0000256" key="2">
    <source>
        <dbReference type="ARBA" id="ARBA00022801"/>
    </source>
</evidence>
<dbReference type="AlphaFoldDB" id="A0A841M0L5"/>
<feature type="binding site" evidence="4">
    <location>
        <begin position="128"/>
        <end position="131"/>
    </location>
    <ligand>
        <name>pyridoxal 5'-phosphate</name>
        <dbReference type="ChEBI" id="CHEBI:597326"/>
    </ligand>
</feature>
<dbReference type="GO" id="GO:0030170">
    <property type="term" value="F:pyridoxal phosphate binding"/>
    <property type="evidence" value="ECO:0007669"/>
    <property type="project" value="UniProtKB-UniRule"/>
</dbReference>
<dbReference type="Gene3D" id="3.40.640.10">
    <property type="entry name" value="Type I PLP-dependent aspartate aminotransferase-like (Major domain)"/>
    <property type="match status" value="1"/>
</dbReference>
<dbReference type="HAMAP" id="MF_01970">
    <property type="entry name" value="Kynureninase"/>
    <property type="match status" value="1"/>
</dbReference>
<dbReference type="PIRSF" id="PIRSF038800">
    <property type="entry name" value="KYNU"/>
    <property type="match status" value="1"/>
</dbReference>
<feature type="binding site" evidence="4">
    <location>
        <position position="281"/>
    </location>
    <ligand>
        <name>pyridoxal 5'-phosphate</name>
        <dbReference type="ChEBI" id="CHEBI:597326"/>
    </ligand>
</feature>
<comment type="cofactor">
    <cofactor evidence="4 6">
        <name>pyridoxal 5'-phosphate</name>
        <dbReference type="ChEBI" id="CHEBI:597326"/>
    </cofactor>
</comment>
<organism evidence="7 8">
    <name type="scientific">Paenochrobactrum gallinarii</name>
    <dbReference type="NCBI Taxonomy" id="643673"/>
    <lineage>
        <taxon>Bacteria</taxon>
        <taxon>Pseudomonadati</taxon>
        <taxon>Pseudomonadota</taxon>
        <taxon>Alphaproteobacteria</taxon>
        <taxon>Hyphomicrobiales</taxon>
        <taxon>Brucellaceae</taxon>
        <taxon>Paenochrobactrum</taxon>
    </lineage>
</organism>
<evidence type="ECO:0000313" key="8">
    <source>
        <dbReference type="Proteomes" id="UP000555393"/>
    </source>
</evidence>
<reference evidence="7 8" key="1">
    <citation type="submission" date="2020-08" db="EMBL/GenBank/DDBJ databases">
        <title>Genomic Encyclopedia of Type Strains, Phase IV (KMG-IV): sequencing the most valuable type-strain genomes for metagenomic binning, comparative biology and taxonomic classification.</title>
        <authorList>
            <person name="Goeker M."/>
        </authorList>
    </citation>
    <scope>NUCLEOTIDE SEQUENCE [LARGE SCALE GENOMIC DNA]</scope>
    <source>
        <strain evidence="7 8">DSM 22336</strain>
    </source>
</reference>
<dbReference type="PANTHER" id="PTHR14084:SF0">
    <property type="entry name" value="KYNURENINASE"/>
    <property type="match status" value="1"/>
</dbReference>
<gene>
    <name evidence="4" type="primary">kynU</name>
    <name evidence="7" type="ORF">FHS77_001934</name>
</gene>
<evidence type="ECO:0000256" key="1">
    <source>
        <dbReference type="ARBA" id="ARBA00022642"/>
    </source>
</evidence>
<dbReference type="NCBIfam" id="TIGR01814">
    <property type="entry name" value="kynureninase"/>
    <property type="match status" value="1"/>
</dbReference>
<comment type="catalytic activity">
    <reaction evidence="6">
        <text>3-hydroxy-L-kynurenine + H2O = 3-hydroxyanthranilate + L-alanine + H(+)</text>
        <dbReference type="Rhea" id="RHEA:25143"/>
        <dbReference type="ChEBI" id="CHEBI:15377"/>
        <dbReference type="ChEBI" id="CHEBI:15378"/>
        <dbReference type="ChEBI" id="CHEBI:36559"/>
        <dbReference type="ChEBI" id="CHEBI:57972"/>
        <dbReference type="ChEBI" id="CHEBI:58125"/>
        <dbReference type="EC" id="3.7.1.3"/>
    </reaction>
</comment>
<evidence type="ECO:0000313" key="7">
    <source>
        <dbReference type="EMBL" id="MBB6261379.1"/>
    </source>
</evidence>
<feature type="binding site" evidence="4">
    <location>
        <position position="101"/>
    </location>
    <ligand>
        <name>pyridoxal 5'-phosphate</name>
        <dbReference type="ChEBI" id="CHEBI:597326"/>
    </ligand>
</feature>
<feature type="binding site" evidence="4">
    <location>
        <position position="225"/>
    </location>
    <ligand>
        <name>pyridoxal 5'-phosphate</name>
        <dbReference type="ChEBI" id="CHEBI:597326"/>
    </ligand>
</feature>
<dbReference type="RefSeq" id="WP_184222686.1">
    <property type="nucleotide sequence ID" value="NZ_JACIIU010000008.1"/>
</dbReference>
<dbReference type="EC" id="3.7.1.3" evidence="4 5"/>
<dbReference type="GO" id="GO:0019441">
    <property type="term" value="P:L-tryptophan catabolic process to kynurenine"/>
    <property type="evidence" value="ECO:0007669"/>
    <property type="project" value="TreeGrafter"/>
</dbReference>
<name>A0A841M0L5_9HYPH</name>
<keyword evidence="2 4" id="KW-0378">Hydrolase</keyword>
<dbReference type="InterPro" id="IPR015424">
    <property type="entry name" value="PyrdxlP-dep_Trfase"/>
</dbReference>
<evidence type="ECO:0000256" key="6">
    <source>
        <dbReference type="PIRNR" id="PIRNR038800"/>
    </source>
</evidence>
<dbReference type="GO" id="GO:0030429">
    <property type="term" value="F:kynureninase activity"/>
    <property type="evidence" value="ECO:0007669"/>
    <property type="project" value="UniProtKB-UniRule"/>
</dbReference>
<comment type="pathway">
    <text evidence="4 6">Cofactor biosynthesis; NAD(+) biosynthesis; quinolinate from L-kynurenine: step 2/3.</text>
</comment>
<dbReference type="SUPFAM" id="SSF53383">
    <property type="entry name" value="PLP-dependent transferases"/>
    <property type="match status" value="1"/>
</dbReference>
<dbReference type="GO" id="GO:0043420">
    <property type="term" value="P:anthranilate metabolic process"/>
    <property type="evidence" value="ECO:0007669"/>
    <property type="project" value="TreeGrafter"/>
</dbReference>
<dbReference type="PANTHER" id="PTHR14084">
    <property type="entry name" value="KYNURENINASE"/>
    <property type="match status" value="1"/>
</dbReference>
<comment type="caution">
    <text evidence="4">Lacks conserved residue(s) required for the propagation of feature annotation.</text>
</comment>
<proteinExistence type="inferred from homology"/>
<dbReference type="GO" id="GO:0005737">
    <property type="term" value="C:cytoplasm"/>
    <property type="evidence" value="ECO:0007669"/>
    <property type="project" value="UniProtKB-UniRule"/>
</dbReference>
<evidence type="ECO:0000256" key="4">
    <source>
        <dbReference type="HAMAP-Rule" id="MF_01970"/>
    </source>
</evidence>
<feature type="binding site" evidence="4">
    <location>
        <position position="200"/>
    </location>
    <ligand>
        <name>pyridoxal 5'-phosphate</name>
        <dbReference type="ChEBI" id="CHEBI:597326"/>
    </ligand>
</feature>
<dbReference type="UniPathway" id="UPA00334">
    <property type="reaction ID" value="UER00455"/>
</dbReference>
<evidence type="ECO:0000256" key="5">
    <source>
        <dbReference type="NCBIfam" id="TIGR01814"/>
    </source>
</evidence>
<dbReference type="UniPathway" id="UPA00253">
    <property type="reaction ID" value="UER00329"/>
</dbReference>
<sequence length="415" mass="45546">MSQDVTLKAVRDWDANDGLRQFRERFTIPENMIYLDGNSLGPAPKSALAALEHAAHAEWGQDLIRSWNSAGWFELPLKLGDQVGALVGADKGQIAVCDSTSINIFKALSAAASLRPDRKVIVAEGASFPTDLYIAEGFVASQPQLSLKLQGVDGDTIEELLSPDVGVVLLNHVNYRSGYLHDMKAMTARIQAAGALVVWDLCHSAGALDVQLDDCNADFAVGCTYKYINGGPGAPAFIYVAQRHQAQARQPLSGWWGHARPFAFEQQYEAAPAIARFLCGTQPILSMQSLNGALEAWQGVNMADLRSKSLALTDLFINLVEERCKNFGLQLITPRKHEERGSQVGFTHPHAYEVMQALIADGVVGDFRAPDVLRFGFTPLYISFEDVWNAVEVLRDVLSTERWKEPRFASKNAVT</sequence>
<comment type="similarity">
    <text evidence="4 6">Belongs to the kynureninase family.</text>
</comment>
<accession>A0A841M0L5</accession>
<feature type="binding site" evidence="4">
    <location>
        <position position="255"/>
    </location>
    <ligand>
        <name>pyridoxal 5'-phosphate</name>
        <dbReference type="ChEBI" id="CHEBI:597326"/>
    </ligand>
</feature>